<accession>A0A6J4T0L2</accession>
<feature type="region of interest" description="Disordered" evidence="1">
    <location>
        <begin position="1"/>
        <end position="145"/>
    </location>
</feature>
<evidence type="ECO:0000313" key="2">
    <source>
        <dbReference type="EMBL" id="CAA9510806.1"/>
    </source>
</evidence>
<sequence length="196" mass="21304">ARYKPTEREQRRGRRGGFARRRGVCPARHRRARSRRRGRARGAGRGVRRGPCSGAARGEGVGRRLERGRRREDGGPVRRGRRLRGPRLRGGVSRQGRHSAVGLHHEREHRRRPRGDPARLPPRRPDRRGVDLLGQEHGGRPGRAAAHRGVVLRAGRLDLRDGGRGDPAGGGLLQPGRPAAPGGPAGGCLGATPVLL</sequence>
<feature type="compositionally biased region" description="Basic and acidic residues" evidence="1">
    <location>
        <begin position="60"/>
        <end position="76"/>
    </location>
</feature>
<feature type="compositionally biased region" description="Basic residues" evidence="1">
    <location>
        <begin position="78"/>
        <end position="87"/>
    </location>
</feature>
<feature type="non-terminal residue" evidence="2">
    <location>
        <position position="1"/>
    </location>
</feature>
<feature type="region of interest" description="Disordered" evidence="1">
    <location>
        <begin position="158"/>
        <end position="196"/>
    </location>
</feature>
<evidence type="ECO:0000256" key="1">
    <source>
        <dbReference type="SAM" id="MobiDB-lite"/>
    </source>
</evidence>
<proteinExistence type="predicted"/>
<dbReference type="EMBL" id="CADCVK010000446">
    <property type="protein sequence ID" value="CAA9510806.1"/>
    <property type="molecule type" value="Genomic_DNA"/>
</dbReference>
<gene>
    <name evidence="2" type="ORF">AVDCRST_MAG12-3207</name>
</gene>
<feature type="non-terminal residue" evidence="2">
    <location>
        <position position="196"/>
    </location>
</feature>
<dbReference type="AlphaFoldDB" id="A0A6J4T0L2"/>
<feature type="compositionally biased region" description="Basic residues" evidence="1">
    <location>
        <begin position="11"/>
        <end position="48"/>
    </location>
</feature>
<name>A0A6J4T0L2_9ACTN</name>
<organism evidence="2">
    <name type="scientific">uncultured Rubrobacteraceae bacterium</name>
    <dbReference type="NCBI Taxonomy" id="349277"/>
    <lineage>
        <taxon>Bacteria</taxon>
        <taxon>Bacillati</taxon>
        <taxon>Actinomycetota</taxon>
        <taxon>Rubrobacteria</taxon>
        <taxon>Rubrobacterales</taxon>
        <taxon>Rubrobacteraceae</taxon>
        <taxon>environmental samples</taxon>
    </lineage>
</organism>
<reference evidence="2" key="1">
    <citation type="submission" date="2020-02" db="EMBL/GenBank/DDBJ databases">
        <authorList>
            <person name="Meier V. D."/>
        </authorList>
    </citation>
    <scope>NUCLEOTIDE SEQUENCE</scope>
    <source>
        <strain evidence="2">AVDCRST_MAG12</strain>
    </source>
</reference>
<protein>
    <submittedName>
        <fullName evidence="2">Uncharacterized protein</fullName>
    </submittedName>
</protein>
<feature type="compositionally biased region" description="Basic and acidic residues" evidence="1">
    <location>
        <begin position="1"/>
        <end position="10"/>
    </location>
</feature>